<reference evidence="10" key="1">
    <citation type="submission" date="2021-05" db="EMBL/GenBank/DDBJ databases">
        <authorList>
            <person name="Alioto T."/>
            <person name="Alioto T."/>
            <person name="Gomez Garrido J."/>
        </authorList>
    </citation>
    <scope>NUCLEOTIDE SEQUENCE</scope>
</reference>
<dbReference type="SMART" id="SM00091">
    <property type="entry name" value="PAS"/>
    <property type="match status" value="1"/>
</dbReference>
<keyword evidence="6" id="KW-0539">Nucleus</keyword>
<evidence type="ECO:0000259" key="8">
    <source>
        <dbReference type="PROSITE" id="PS50112"/>
    </source>
</evidence>
<dbReference type="EMBL" id="HBUF01618273">
    <property type="protein sequence ID" value="CAG6780408.1"/>
    <property type="molecule type" value="Transcribed_RNA"/>
</dbReference>
<feature type="region of interest" description="Disordered" evidence="7">
    <location>
        <begin position="845"/>
        <end position="905"/>
    </location>
</feature>
<dbReference type="GO" id="GO:0005737">
    <property type="term" value="C:cytoplasm"/>
    <property type="evidence" value="ECO:0007669"/>
    <property type="project" value="InterPro"/>
</dbReference>
<keyword evidence="10" id="KW-0675">Receptor</keyword>
<sequence length="905" mass="100283">MLDASSCDWSVATSSRYYTPAGPGPMRVPPDPCPSYYTPYGAHLRNQHPGMGSCPPPPPPLSMMCPHPGPPGGYVPHPHMVPPSHRGGHGMHSMISSTSSSQGGMYAPNNALMESFISSSSTRLARNYAEKQRRTKLNTYIDELRSLVPMVQSSVAARSGKKVDKTSILRLSATFMRMDQILYGNRSQFPSLPSELKDFNWSQFILDDMDGILLLVTSAGKIVFISHTIDKILGHNQTELFGQSLYSFTCPEDHDELRKNLSPDYDPASMNPTPAVTAGSTPQNSHGYCEMSADEAEDSSCGASSNASSPRSSSGAGATSPHPKLQTTTERQRRSFYLRLRQKGCSRSEKPQYELVHVLGHLRITRRSTQDTGSEGGLVTRRSRKPRELNMGCNDVVLAAVVRPFKERRVTSLSLLESTREEYITRHLKDGRIIYCDHRISFVSGYMSTEISGLSGFAFMHKDDMKWVMIALRQMYIKNEAYGSSCYRLVDKTGEFFYIRTHGYLEFDPSDRYADDYFPSFICINTLMSREEGETAIRNMKTRFTPLIEIKGEPGTLAIAESLTDPTNQRSLSTDSDSTHAGNVAETLSDPDELKICIKSLISNIPTPTGPKPHSPASRLGVGEELQCKLKQVSKAMPPASVHTDQIKCSLSVEESIKRSPHHATHTREENLNPPTSSVSLPPVQNRPSVLRGPIRGSERGDGQHHGSTKRARDEDMFVDNEICDKKARSCFESPGVLVSPQSSSSVSSYCQSPVEAVSTTEDSTLNSANNTYLNLDAMQDGMDVRKYIIEAPSFIVDVESEVEAQHTVVHSSDLFRPHSLWDERKVNDDLLSDKTSCRLSELSSLNSSRSHNHHPLTLTSPVTPTLPLPHLKGPTPTSPTSQSLLHHQLTDHRSLQHQHHLFPR</sequence>
<feature type="domain" description="BHLH" evidence="9">
    <location>
        <begin position="121"/>
        <end position="179"/>
    </location>
</feature>
<dbReference type="InterPro" id="IPR050933">
    <property type="entry name" value="Circadian_TF"/>
</dbReference>
<organism evidence="10">
    <name type="scientific">Cacopsylla melanoneura</name>
    <dbReference type="NCBI Taxonomy" id="428564"/>
    <lineage>
        <taxon>Eukaryota</taxon>
        <taxon>Metazoa</taxon>
        <taxon>Ecdysozoa</taxon>
        <taxon>Arthropoda</taxon>
        <taxon>Hexapoda</taxon>
        <taxon>Insecta</taxon>
        <taxon>Pterygota</taxon>
        <taxon>Neoptera</taxon>
        <taxon>Paraneoptera</taxon>
        <taxon>Hemiptera</taxon>
        <taxon>Sternorrhyncha</taxon>
        <taxon>Psylloidea</taxon>
        <taxon>Psyllidae</taxon>
        <taxon>Psyllinae</taxon>
        <taxon>Cacopsylla</taxon>
    </lineage>
</organism>
<dbReference type="EMBL" id="HBUF01618272">
    <property type="protein sequence ID" value="CAG6780407.1"/>
    <property type="molecule type" value="Transcribed_RNA"/>
</dbReference>
<dbReference type="GO" id="GO:0005634">
    <property type="term" value="C:nucleus"/>
    <property type="evidence" value="ECO:0007669"/>
    <property type="project" value="UniProtKB-SubCell"/>
</dbReference>
<feature type="compositionally biased region" description="Low complexity" evidence="7">
    <location>
        <begin position="845"/>
        <end position="872"/>
    </location>
</feature>
<feature type="region of interest" description="Disordered" evidence="7">
    <location>
        <begin position="656"/>
        <end position="714"/>
    </location>
</feature>
<feature type="region of interest" description="Disordered" evidence="7">
    <location>
        <begin position="257"/>
        <end position="333"/>
    </location>
</feature>
<dbReference type="PANTHER" id="PTHR23042">
    <property type="entry name" value="CIRCADIAN PROTEIN CLOCK/ARNT/BMAL/PAS"/>
    <property type="match status" value="1"/>
</dbReference>
<evidence type="ECO:0000256" key="5">
    <source>
        <dbReference type="ARBA" id="ARBA00023163"/>
    </source>
</evidence>
<dbReference type="GO" id="GO:0045944">
    <property type="term" value="P:positive regulation of transcription by RNA polymerase II"/>
    <property type="evidence" value="ECO:0007669"/>
    <property type="project" value="UniProtKB-ARBA"/>
</dbReference>
<feature type="compositionally biased region" description="Basic residues" evidence="7">
    <location>
        <begin position="896"/>
        <end position="905"/>
    </location>
</feature>
<dbReference type="SUPFAM" id="SSF55785">
    <property type="entry name" value="PYP-like sensor domain (PAS domain)"/>
    <property type="match status" value="2"/>
</dbReference>
<keyword evidence="4" id="KW-0238">DNA-binding</keyword>
<dbReference type="SMART" id="SM00353">
    <property type="entry name" value="HLH"/>
    <property type="match status" value="1"/>
</dbReference>
<dbReference type="Pfam" id="PF00989">
    <property type="entry name" value="PAS"/>
    <property type="match status" value="1"/>
</dbReference>
<dbReference type="GO" id="GO:0046983">
    <property type="term" value="F:protein dimerization activity"/>
    <property type="evidence" value="ECO:0007669"/>
    <property type="project" value="InterPro"/>
</dbReference>
<dbReference type="PROSITE" id="PS50112">
    <property type="entry name" value="PAS"/>
    <property type="match status" value="1"/>
</dbReference>
<keyword evidence="5" id="KW-0804">Transcription</keyword>
<evidence type="ECO:0000256" key="2">
    <source>
        <dbReference type="ARBA" id="ARBA00022737"/>
    </source>
</evidence>
<evidence type="ECO:0000256" key="1">
    <source>
        <dbReference type="ARBA" id="ARBA00004123"/>
    </source>
</evidence>
<dbReference type="AlphaFoldDB" id="A0A8D9BC44"/>
<dbReference type="GO" id="GO:0003677">
    <property type="term" value="F:DNA binding"/>
    <property type="evidence" value="ECO:0007669"/>
    <property type="project" value="UniProtKB-KW"/>
</dbReference>
<dbReference type="InterPro" id="IPR011598">
    <property type="entry name" value="bHLH_dom"/>
</dbReference>
<feature type="compositionally biased region" description="Basic and acidic residues" evidence="7">
    <location>
        <begin position="697"/>
        <end position="714"/>
    </location>
</feature>
<dbReference type="SUPFAM" id="SSF47459">
    <property type="entry name" value="HLH, helix-loop-helix DNA-binding domain"/>
    <property type="match status" value="1"/>
</dbReference>
<dbReference type="InterPro" id="IPR000014">
    <property type="entry name" value="PAS"/>
</dbReference>
<comment type="subcellular location">
    <subcellularLocation>
        <location evidence="1">Nucleus</location>
    </subcellularLocation>
</comment>
<evidence type="ECO:0000256" key="4">
    <source>
        <dbReference type="ARBA" id="ARBA00023125"/>
    </source>
</evidence>
<protein>
    <submittedName>
        <fullName evidence="10">Aryl hydrocarbon receptor nuclear translocator-like protein 1</fullName>
    </submittedName>
</protein>
<dbReference type="EMBL" id="HBUF01618276">
    <property type="protein sequence ID" value="CAG6780413.1"/>
    <property type="molecule type" value="Transcribed_RNA"/>
</dbReference>
<dbReference type="CDD" id="cd00130">
    <property type="entry name" value="PAS"/>
    <property type="match status" value="2"/>
</dbReference>
<accession>A0A8D9BC44</accession>
<evidence type="ECO:0000313" key="10">
    <source>
        <dbReference type="EMBL" id="CAG6780414.1"/>
    </source>
</evidence>
<dbReference type="InterPro" id="IPR036638">
    <property type="entry name" value="HLH_DNA-bd_sf"/>
</dbReference>
<evidence type="ECO:0000256" key="6">
    <source>
        <dbReference type="ARBA" id="ARBA00023242"/>
    </source>
</evidence>
<dbReference type="GO" id="GO:0003700">
    <property type="term" value="F:DNA-binding transcription factor activity"/>
    <property type="evidence" value="ECO:0007669"/>
    <property type="project" value="InterPro"/>
</dbReference>
<dbReference type="EMBL" id="HBUF01618277">
    <property type="protein sequence ID" value="CAG6780414.1"/>
    <property type="molecule type" value="Transcribed_RNA"/>
</dbReference>
<feature type="domain" description="PAS" evidence="8">
    <location>
        <begin position="205"/>
        <end position="261"/>
    </location>
</feature>
<dbReference type="InterPro" id="IPR035965">
    <property type="entry name" value="PAS-like_dom_sf"/>
</dbReference>
<dbReference type="PROSITE" id="PS50888">
    <property type="entry name" value="BHLH"/>
    <property type="match status" value="1"/>
</dbReference>
<feature type="region of interest" description="Disordered" evidence="7">
    <location>
        <begin position="564"/>
        <end position="586"/>
    </location>
</feature>
<keyword evidence="3" id="KW-0805">Transcription regulation</keyword>
<keyword evidence="2" id="KW-0677">Repeat</keyword>
<evidence type="ECO:0000259" key="9">
    <source>
        <dbReference type="PROSITE" id="PS50888"/>
    </source>
</evidence>
<feature type="compositionally biased region" description="Polar residues" evidence="7">
    <location>
        <begin position="564"/>
        <end position="581"/>
    </location>
</feature>
<name>A0A8D9BC44_9HEMI</name>
<dbReference type="CDD" id="cd11391">
    <property type="entry name" value="bHLH_PAS"/>
    <property type="match status" value="1"/>
</dbReference>
<dbReference type="Pfam" id="PF00010">
    <property type="entry name" value="HLH"/>
    <property type="match status" value="1"/>
</dbReference>
<dbReference type="GO" id="GO:0005667">
    <property type="term" value="C:transcription regulator complex"/>
    <property type="evidence" value="ECO:0007669"/>
    <property type="project" value="InterPro"/>
</dbReference>
<dbReference type="Gene3D" id="3.30.450.20">
    <property type="entry name" value="PAS domain"/>
    <property type="match status" value="2"/>
</dbReference>
<dbReference type="PRINTS" id="PR00785">
    <property type="entry name" value="NCTRNSLOCATR"/>
</dbReference>
<evidence type="ECO:0000256" key="3">
    <source>
        <dbReference type="ARBA" id="ARBA00023015"/>
    </source>
</evidence>
<proteinExistence type="predicted"/>
<feature type="compositionally biased region" description="Low complexity" evidence="7">
    <location>
        <begin position="299"/>
        <end position="320"/>
    </location>
</feature>
<dbReference type="Pfam" id="PF14598">
    <property type="entry name" value="PAS_11"/>
    <property type="match status" value="1"/>
</dbReference>
<dbReference type="InterPro" id="IPR001067">
    <property type="entry name" value="Nuc_translocat"/>
</dbReference>
<evidence type="ECO:0000256" key="7">
    <source>
        <dbReference type="SAM" id="MobiDB-lite"/>
    </source>
</evidence>
<feature type="compositionally biased region" description="Polar residues" evidence="7">
    <location>
        <begin position="270"/>
        <end position="286"/>
    </location>
</feature>
<dbReference type="Gene3D" id="4.10.280.10">
    <property type="entry name" value="Helix-loop-helix DNA-binding domain"/>
    <property type="match status" value="1"/>
</dbReference>
<dbReference type="InterPro" id="IPR013767">
    <property type="entry name" value="PAS_fold"/>
</dbReference>